<dbReference type="Proteomes" id="UP000012174">
    <property type="component" value="Unassembled WGS sequence"/>
</dbReference>
<evidence type="ECO:0008006" key="3">
    <source>
        <dbReference type="Google" id="ProtNLM"/>
    </source>
</evidence>
<dbReference type="AlphaFoldDB" id="M7SUK1"/>
<dbReference type="STRING" id="1287681.M7SUK1"/>
<keyword evidence="2" id="KW-1185">Reference proteome</keyword>
<dbReference type="HOGENOM" id="CLU_044247_0_0_1"/>
<accession>M7SUK1</accession>
<gene>
    <name evidence="1" type="ORF">UCREL1_5032</name>
</gene>
<evidence type="ECO:0000313" key="2">
    <source>
        <dbReference type="Proteomes" id="UP000012174"/>
    </source>
</evidence>
<reference evidence="2" key="1">
    <citation type="journal article" date="2013" name="Genome Announc.">
        <title>Draft genome sequence of the grapevine dieback fungus Eutypa lata UCR-EL1.</title>
        <authorList>
            <person name="Blanco-Ulate B."/>
            <person name="Rolshausen P.E."/>
            <person name="Cantu D."/>
        </authorList>
    </citation>
    <scope>NUCLEOTIDE SEQUENCE [LARGE SCALE GENOMIC DNA]</scope>
    <source>
        <strain evidence="2">UCR-EL1</strain>
    </source>
</reference>
<dbReference type="OrthoDB" id="2853639at2759"/>
<evidence type="ECO:0000313" key="1">
    <source>
        <dbReference type="EMBL" id="EMR67952.1"/>
    </source>
</evidence>
<organism evidence="1 2">
    <name type="scientific">Eutypa lata (strain UCR-EL1)</name>
    <name type="common">Grapevine dieback disease fungus</name>
    <name type="synonym">Eutypa armeniacae</name>
    <dbReference type="NCBI Taxonomy" id="1287681"/>
    <lineage>
        <taxon>Eukaryota</taxon>
        <taxon>Fungi</taxon>
        <taxon>Dikarya</taxon>
        <taxon>Ascomycota</taxon>
        <taxon>Pezizomycotina</taxon>
        <taxon>Sordariomycetes</taxon>
        <taxon>Xylariomycetidae</taxon>
        <taxon>Xylariales</taxon>
        <taxon>Diatrypaceae</taxon>
        <taxon>Eutypa</taxon>
    </lineage>
</organism>
<sequence length="369" mass="42933">MPEPRELITLPRDILVLLPGHLNGIKDLISLSKTCKAFQYIVMKATLPNTILRLAAKDSPRLSHYYLVAATARQLGNWARKSPGNERELALKLEDGLKGLLGLALKHCGLSMERVKELHYMRGTVLQHADRMFDRFKDPQYNLFLANWENMLPRMRTKVTFPRESFFQLAIYGSLFGPDMESFLRQDDTQRRLRVETRLEYVKYCIPDWATTCNQGVDPRRDVKLRGIYAQRGFGTKYRKSSNLHLSAILLGDDWRVRWGLTREAAGIDEFTHSFEECWYRFNDRVSDLGWRQRIFENLMVCQGLEGFAMLRSGTRDEWVDKIKELRELIEKMEQEPPKAVVIGCQSTHEYPYLLGDLRLCVTGFNSLM</sequence>
<name>M7SUK1_EUTLA</name>
<dbReference type="EMBL" id="KB706323">
    <property type="protein sequence ID" value="EMR67952.1"/>
    <property type="molecule type" value="Genomic_DNA"/>
</dbReference>
<dbReference type="KEGG" id="ela:UCREL1_5032"/>
<proteinExistence type="predicted"/>
<protein>
    <recommendedName>
        <fullName evidence="3">F-box domain-containing protein</fullName>
    </recommendedName>
</protein>
<dbReference type="OMA" id="FWDGGVS"/>
<dbReference type="eggNOG" id="ENOG502SH4D">
    <property type="taxonomic scope" value="Eukaryota"/>
</dbReference>